<comment type="caution">
    <text evidence="1">The sequence shown here is derived from an EMBL/GenBank/DDBJ whole genome shotgun (WGS) entry which is preliminary data.</text>
</comment>
<evidence type="ECO:0000313" key="1">
    <source>
        <dbReference type="EMBL" id="GMN66713.1"/>
    </source>
</evidence>
<accession>A0AA88E2Z0</accession>
<organism evidence="1 2">
    <name type="scientific">Ficus carica</name>
    <name type="common">Common fig</name>
    <dbReference type="NCBI Taxonomy" id="3494"/>
    <lineage>
        <taxon>Eukaryota</taxon>
        <taxon>Viridiplantae</taxon>
        <taxon>Streptophyta</taxon>
        <taxon>Embryophyta</taxon>
        <taxon>Tracheophyta</taxon>
        <taxon>Spermatophyta</taxon>
        <taxon>Magnoliopsida</taxon>
        <taxon>eudicotyledons</taxon>
        <taxon>Gunneridae</taxon>
        <taxon>Pentapetalae</taxon>
        <taxon>rosids</taxon>
        <taxon>fabids</taxon>
        <taxon>Rosales</taxon>
        <taxon>Moraceae</taxon>
        <taxon>Ficeae</taxon>
        <taxon>Ficus</taxon>
    </lineage>
</organism>
<dbReference type="Proteomes" id="UP001187192">
    <property type="component" value="Unassembled WGS sequence"/>
</dbReference>
<name>A0AA88E2Z0_FICCA</name>
<dbReference type="AlphaFoldDB" id="A0AA88E2Z0"/>
<evidence type="ECO:0000313" key="2">
    <source>
        <dbReference type="Proteomes" id="UP001187192"/>
    </source>
</evidence>
<sequence length="62" mass="7077">MVFKIIICAVQEKARERERETYQFHGCSSGVGGGGWVSRKRLERGVAAEIGGERERKRPERE</sequence>
<protein>
    <submittedName>
        <fullName evidence="1">Uncharacterized protein</fullName>
    </submittedName>
</protein>
<gene>
    <name evidence="1" type="ORF">TIFTF001_035787</name>
</gene>
<reference evidence="1" key="1">
    <citation type="submission" date="2023-07" db="EMBL/GenBank/DDBJ databases">
        <title>draft genome sequence of fig (Ficus carica).</title>
        <authorList>
            <person name="Takahashi T."/>
            <person name="Nishimura K."/>
        </authorList>
    </citation>
    <scope>NUCLEOTIDE SEQUENCE</scope>
</reference>
<proteinExistence type="predicted"/>
<keyword evidence="2" id="KW-1185">Reference proteome</keyword>
<dbReference type="EMBL" id="BTGU01000356">
    <property type="protein sequence ID" value="GMN66713.1"/>
    <property type="molecule type" value="Genomic_DNA"/>
</dbReference>